<dbReference type="STRING" id="64791.A0A151WNX9"/>
<sequence>IGGFNQNNNESFNQLIWKISPKIVSSGAIIVNLLAYIAAGLFNEGSKSLLFSIGVNCGHNAHAYVEKTDRARILQAEKRAAESTREGRLKKRQHQIDILELVMSAEELLYGPGIDDSM</sequence>
<keyword evidence="1" id="KW-1133">Transmembrane helix</keyword>
<reference evidence="2 3" key="1">
    <citation type="submission" date="2015-09" db="EMBL/GenBank/DDBJ databases">
        <title>Trachymyrmex zeteki WGS genome.</title>
        <authorList>
            <person name="Nygaard S."/>
            <person name="Hu H."/>
            <person name="Boomsma J."/>
            <person name="Zhang G."/>
        </authorList>
    </citation>
    <scope>NUCLEOTIDE SEQUENCE [LARGE SCALE GENOMIC DNA]</scope>
    <source>
        <strain evidence="2">Tzet28-1</strain>
        <tissue evidence="2">Whole body</tissue>
    </source>
</reference>
<name>A0A151WNX9_9HYME</name>
<dbReference type="AlphaFoldDB" id="A0A151WNX9"/>
<proteinExistence type="predicted"/>
<evidence type="ECO:0000256" key="1">
    <source>
        <dbReference type="SAM" id="Phobius"/>
    </source>
</evidence>
<organism evidence="2 3">
    <name type="scientific">Mycetomoellerius zeteki</name>
    <dbReference type="NCBI Taxonomy" id="64791"/>
    <lineage>
        <taxon>Eukaryota</taxon>
        <taxon>Metazoa</taxon>
        <taxon>Ecdysozoa</taxon>
        <taxon>Arthropoda</taxon>
        <taxon>Hexapoda</taxon>
        <taxon>Insecta</taxon>
        <taxon>Pterygota</taxon>
        <taxon>Neoptera</taxon>
        <taxon>Endopterygota</taxon>
        <taxon>Hymenoptera</taxon>
        <taxon>Apocrita</taxon>
        <taxon>Aculeata</taxon>
        <taxon>Formicoidea</taxon>
        <taxon>Formicidae</taxon>
        <taxon>Myrmicinae</taxon>
        <taxon>Mycetomoellerius</taxon>
    </lineage>
</organism>
<keyword evidence="1" id="KW-0812">Transmembrane</keyword>
<keyword evidence="3" id="KW-1185">Reference proteome</keyword>
<feature type="transmembrane region" description="Helical" evidence="1">
    <location>
        <begin position="23"/>
        <end position="42"/>
    </location>
</feature>
<evidence type="ECO:0000313" key="2">
    <source>
        <dbReference type="EMBL" id="KYQ49530.1"/>
    </source>
</evidence>
<dbReference type="Proteomes" id="UP000075809">
    <property type="component" value="Unassembled WGS sequence"/>
</dbReference>
<evidence type="ECO:0000313" key="3">
    <source>
        <dbReference type="Proteomes" id="UP000075809"/>
    </source>
</evidence>
<accession>A0A151WNX9</accession>
<keyword evidence="1" id="KW-0472">Membrane</keyword>
<protein>
    <submittedName>
        <fullName evidence="2">Uncharacterized protein</fullName>
    </submittedName>
</protein>
<gene>
    <name evidence="2" type="ORF">ALC60_11398</name>
</gene>
<dbReference type="EMBL" id="KQ982898">
    <property type="protein sequence ID" value="KYQ49530.1"/>
    <property type="molecule type" value="Genomic_DNA"/>
</dbReference>
<feature type="non-terminal residue" evidence="2">
    <location>
        <position position="1"/>
    </location>
</feature>